<accession>A0A8J4A3V4</accession>
<feature type="compositionally biased region" description="Low complexity" evidence="1">
    <location>
        <begin position="224"/>
        <end position="239"/>
    </location>
</feature>
<feature type="compositionally biased region" description="Polar residues" evidence="1">
    <location>
        <begin position="246"/>
        <end position="257"/>
    </location>
</feature>
<feature type="compositionally biased region" description="Pro residues" evidence="1">
    <location>
        <begin position="668"/>
        <end position="700"/>
    </location>
</feature>
<feature type="region of interest" description="Disordered" evidence="1">
    <location>
        <begin position="513"/>
        <end position="722"/>
    </location>
</feature>
<organism evidence="3 4">
    <name type="scientific">Virgisporangium ochraceum</name>
    <dbReference type="NCBI Taxonomy" id="65505"/>
    <lineage>
        <taxon>Bacteria</taxon>
        <taxon>Bacillati</taxon>
        <taxon>Actinomycetota</taxon>
        <taxon>Actinomycetes</taxon>
        <taxon>Micromonosporales</taxon>
        <taxon>Micromonosporaceae</taxon>
        <taxon>Virgisporangium</taxon>
    </lineage>
</organism>
<dbReference type="Proteomes" id="UP000635606">
    <property type="component" value="Unassembled WGS sequence"/>
</dbReference>
<keyword evidence="4" id="KW-1185">Reference proteome</keyword>
<dbReference type="RefSeq" id="WP_203934447.1">
    <property type="nucleotide sequence ID" value="NZ_BOPH01000142.1"/>
</dbReference>
<reference evidence="3" key="1">
    <citation type="submission" date="2021-01" db="EMBL/GenBank/DDBJ databases">
        <title>Whole genome shotgun sequence of Virgisporangium ochraceum NBRC 16418.</title>
        <authorList>
            <person name="Komaki H."/>
            <person name="Tamura T."/>
        </authorList>
    </citation>
    <scope>NUCLEOTIDE SEQUENCE</scope>
    <source>
        <strain evidence="3">NBRC 16418</strain>
    </source>
</reference>
<feature type="region of interest" description="Disordered" evidence="1">
    <location>
        <begin position="190"/>
        <end position="291"/>
    </location>
</feature>
<dbReference type="EMBL" id="BOPH01000142">
    <property type="protein sequence ID" value="GIJ74656.1"/>
    <property type="molecule type" value="Genomic_DNA"/>
</dbReference>
<feature type="transmembrane region" description="Helical" evidence="2">
    <location>
        <begin position="837"/>
        <end position="856"/>
    </location>
</feature>
<keyword evidence="2" id="KW-0812">Transmembrane</keyword>
<feature type="region of interest" description="Disordered" evidence="1">
    <location>
        <begin position="735"/>
        <end position="761"/>
    </location>
</feature>
<feature type="transmembrane region" description="Helical" evidence="2">
    <location>
        <begin position="868"/>
        <end position="891"/>
    </location>
</feature>
<evidence type="ECO:0000256" key="1">
    <source>
        <dbReference type="SAM" id="MobiDB-lite"/>
    </source>
</evidence>
<proteinExistence type="predicted"/>
<name>A0A8J4A3V4_9ACTN</name>
<evidence type="ECO:0000313" key="3">
    <source>
        <dbReference type="EMBL" id="GIJ74656.1"/>
    </source>
</evidence>
<protein>
    <submittedName>
        <fullName evidence="3">Uncharacterized protein</fullName>
    </submittedName>
</protein>
<dbReference type="AlphaFoldDB" id="A0A8J4A3V4"/>
<sequence length="893" mass="90801">MARLRTRVERAAVLHRQAAAAIAATASAVDGYSPSSAPAEQYAEQHELAARLRSAAADLVPGWLGSGLDAVSAATPAGGTGVPAFLRLGMAHPLDDAAFPAIAPLFGTGHLAIDADARDPRVAGLLRSVLLRLVAAAIPGALHIRVIDAAGEGDTIAAFAGLPNLPPPITDHPGMQSVLIEADQWIRNTPPPGTAAPGTAVSGTGVAGNAVPGATPPGTAVPSTAAPITAAPGNAAPGTKSPGPTPNTAIPTGSTPWADTRPPANIPGRPTEPTTEPTTEEQTENATVDVPPPDRYFVLVIASLPELTDGNDLARIAHLARTGVAHRLHLIVAGWPPPPLTAETTQAPLPHSTQVSLRNPYVWVGDPPGATYSGSGVGPARLNAPVYLDPEPPADVIRRVCAELAEQEPGSVEPPTWAPSAQRWGDYIRAAQRLDAARRQAAKVVTEQTAAVKRVRAELSTARRQVAVQQNRIGDLIRDGQPVPLRPTATDLSAADAALGRLAQAASQRAAAARSALTTPTGGYPTVTGGIPTGGMINPGTGTGGFPVVTPRPGPAPHPQATSGWAQPAAYGRTGQGPVQVTSPPRPGSPAQHPARPAAPGQHPPRPGNSGQHPPSGQHPLSGQGQHPPSGQHPLSGQGQHPQAGRPSPGPTGRPPTPGGYAPVSGPGYPPVSGPGSRPPVSGPGGHPPVSGPGGHPPVSGPGGHPPVSGVPNPLHVNTGSFPTVHSGAFPVVSAPPGTGVHPPASAPSVPVPAGPPSANPRLPEAAMTMIGEARATLQRADAELSDIDARIKRSPGARNGIIYFSYAVLFALAQVPLLFMLILGGDVTPLTVTPCAVVLIFLSFALAWLTIGFAYREPSGQRPRRTPALGLVISLIAATPAFVSTFWTVFFN</sequence>
<feature type="transmembrane region" description="Helical" evidence="2">
    <location>
        <begin position="801"/>
        <end position="825"/>
    </location>
</feature>
<feature type="compositionally biased region" description="Polar residues" evidence="1">
    <location>
        <begin position="609"/>
        <end position="641"/>
    </location>
</feature>
<gene>
    <name evidence="3" type="ORF">Voc01_095730</name>
</gene>
<comment type="caution">
    <text evidence="3">The sequence shown here is derived from an EMBL/GenBank/DDBJ whole genome shotgun (WGS) entry which is preliminary data.</text>
</comment>
<feature type="compositionally biased region" description="Low complexity" evidence="1">
    <location>
        <begin position="513"/>
        <end position="549"/>
    </location>
</feature>
<feature type="compositionally biased region" description="Low complexity" evidence="1">
    <location>
        <begin position="195"/>
        <end position="211"/>
    </location>
</feature>
<evidence type="ECO:0000313" key="4">
    <source>
        <dbReference type="Proteomes" id="UP000635606"/>
    </source>
</evidence>
<evidence type="ECO:0000256" key="2">
    <source>
        <dbReference type="SAM" id="Phobius"/>
    </source>
</evidence>
<keyword evidence="2" id="KW-0472">Membrane</keyword>
<feature type="compositionally biased region" description="Pro residues" evidence="1">
    <location>
        <begin position="648"/>
        <end position="658"/>
    </location>
</feature>
<feature type="compositionally biased region" description="Pro residues" evidence="1">
    <location>
        <begin position="750"/>
        <end position="759"/>
    </location>
</feature>
<keyword evidence="2" id="KW-1133">Transmembrane helix</keyword>